<dbReference type="AlphaFoldDB" id="A0AA37RUP2"/>
<proteinExistence type="predicted"/>
<dbReference type="RefSeq" id="WP_095505794.1">
    <property type="nucleotide sequence ID" value="NZ_BSNC01000001.1"/>
</dbReference>
<reference evidence="1" key="1">
    <citation type="journal article" date="2014" name="Int. J. Syst. Evol. Microbiol.">
        <title>Complete genome sequence of Corynebacterium casei LMG S-19264T (=DSM 44701T), isolated from a smear-ripened cheese.</title>
        <authorList>
            <consortium name="US DOE Joint Genome Institute (JGI-PGF)"/>
            <person name="Walter F."/>
            <person name="Albersmeier A."/>
            <person name="Kalinowski J."/>
            <person name="Ruckert C."/>
        </authorList>
    </citation>
    <scope>NUCLEOTIDE SEQUENCE</scope>
    <source>
        <strain evidence="1">NBRC 101628</strain>
    </source>
</reference>
<dbReference type="Proteomes" id="UP001161422">
    <property type="component" value="Unassembled WGS sequence"/>
</dbReference>
<dbReference type="EMBL" id="BSNC01000001">
    <property type="protein sequence ID" value="GLP95189.1"/>
    <property type="molecule type" value="Genomic_DNA"/>
</dbReference>
<dbReference type="NCBIfam" id="TIGR03853">
    <property type="entry name" value="matur_matur"/>
    <property type="match status" value="1"/>
</dbReference>
<dbReference type="Pfam" id="PF10678">
    <property type="entry name" value="DUF2492"/>
    <property type="match status" value="1"/>
</dbReference>
<organism evidence="1 2">
    <name type="scientific">Paraferrimonas sedimenticola</name>
    <dbReference type="NCBI Taxonomy" id="375674"/>
    <lineage>
        <taxon>Bacteria</taxon>
        <taxon>Pseudomonadati</taxon>
        <taxon>Pseudomonadota</taxon>
        <taxon>Gammaproteobacteria</taxon>
        <taxon>Alteromonadales</taxon>
        <taxon>Ferrimonadaceae</taxon>
        <taxon>Paraferrimonas</taxon>
    </lineage>
</organism>
<protein>
    <recommendedName>
        <fullName evidence="3">Metal-binding protein</fullName>
    </recommendedName>
</protein>
<gene>
    <name evidence="1" type="ORF">GCM10007895_04950</name>
</gene>
<evidence type="ECO:0000313" key="1">
    <source>
        <dbReference type="EMBL" id="GLP95189.1"/>
    </source>
</evidence>
<name>A0AA37RUP2_9GAMM</name>
<keyword evidence="2" id="KW-1185">Reference proteome</keyword>
<sequence length="80" mass="9059">MNESIHGHRVMEFMLELGRPVTKAELAELLANQFGEQAKFHTCSAQDLSIEGIIAFLERKGKFIESDEGVETARDRICQH</sequence>
<accession>A0AA37RUP2</accession>
<comment type="caution">
    <text evidence="1">The sequence shown here is derived from an EMBL/GenBank/DDBJ whole genome shotgun (WGS) entry which is preliminary data.</text>
</comment>
<dbReference type="InterPro" id="IPR019620">
    <property type="entry name" value="Metal-bd_prot_put"/>
</dbReference>
<evidence type="ECO:0008006" key="3">
    <source>
        <dbReference type="Google" id="ProtNLM"/>
    </source>
</evidence>
<reference evidence="1" key="2">
    <citation type="submission" date="2023-01" db="EMBL/GenBank/DDBJ databases">
        <title>Draft genome sequence of Paraferrimonas sedimenticola strain NBRC 101628.</title>
        <authorList>
            <person name="Sun Q."/>
            <person name="Mori K."/>
        </authorList>
    </citation>
    <scope>NUCLEOTIDE SEQUENCE</scope>
    <source>
        <strain evidence="1">NBRC 101628</strain>
    </source>
</reference>
<evidence type="ECO:0000313" key="2">
    <source>
        <dbReference type="Proteomes" id="UP001161422"/>
    </source>
</evidence>